<evidence type="ECO:0000256" key="2">
    <source>
        <dbReference type="ARBA" id="ARBA00022475"/>
    </source>
</evidence>
<dbReference type="AlphaFoldDB" id="A0A848HEQ7"/>
<feature type="transmembrane region" description="Helical" evidence="6">
    <location>
        <begin position="96"/>
        <end position="118"/>
    </location>
</feature>
<dbReference type="InterPro" id="IPR051542">
    <property type="entry name" value="Hydrogenase_cytochrome"/>
</dbReference>
<feature type="domain" description="Cytochrome b561 bacterial/Ni-hydrogenase" evidence="7">
    <location>
        <begin position="7"/>
        <end position="181"/>
    </location>
</feature>
<evidence type="ECO:0000256" key="1">
    <source>
        <dbReference type="ARBA" id="ARBA00004651"/>
    </source>
</evidence>
<evidence type="ECO:0000313" key="8">
    <source>
        <dbReference type="EMBL" id="NML48672.1"/>
    </source>
</evidence>
<organism evidence="8 9">
    <name type="scientific">Ramlibacter agri</name>
    <dbReference type="NCBI Taxonomy" id="2728837"/>
    <lineage>
        <taxon>Bacteria</taxon>
        <taxon>Pseudomonadati</taxon>
        <taxon>Pseudomonadota</taxon>
        <taxon>Betaproteobacteria</taxon>
        <taxon>Burkholderiales</taxon>
        <taxon>Comamonadaceae</taxon>
        <taxon>Ramlibacter</taxon>
    </lineage>
</organism>
<dbReference type="SUPFAM" id="SSF81342">
    <property type="entry name" value="Transmembrane di-heme cytochromes"/>
    <property type="match status" value="1"/>
</dbReference>
<dbReference type="EMBL" id="JABBFX010000006">
    <property type="protein sequence ID" value="NML48672.1"/>
    <property type="molecule type" value="Genomic_DNA"/>
</dbReference>
<dbReference type="InterPro" id="IPR011577">
    <property type="entry name" value="Cyt_b561_bac/Ni-Hgenase"/>
</dbReference>
<gene>
    <name evidence="8" type="ORF">HHL11_33360</name>
</gene>
<sequence length="224" mass="24430">MAHRVRVWDLPTRVFHWLLVACVIGLVATGYTGGGWMEWHARLGYTVLALLLFRLVWGFIGGRWTRFASFIYHPRSLVAHLRGRSHPDHLVGHTPLGAGSVFAMLLVLLAQAATGLIADDDAGFTGPLNRFVSNARGLAATWYHKEIGQRVLICLVLLHIAAVLWFQFGKRQDLVGPMIGGDKQLAAPASSSRDDAVSRITALVVIALAAGLVLWVVRLGTAQP</sequence>
<dbReference type="RefSeq" id="WP_169423002.1">
    <property type="nucleotide sequence ID" value="NZ_JABBFX010000006.1"/>
</dbReference>
<keyword evidence="9" id="KW-1185">Reference proteome</keyword>
<evidence type="ECO:0000259" key="7">
    <source>
        <dbReference type="Pfam" id="PF01292"/>
    </source>
</evidence>
<accession>A0A848HEQ7</accession>
<dbReference type="GO" id="GO:0009055">
    <property type="term" value="F:electron transfer activity"/>
    <property type="evidence" value="ECO:0007669"/>
    <property type="project" value="InterPro"/>
</dbReference>
<evidence type="ECO:0000256" key="5">
    <source>
        <dbReference type="ARBA" id="ARBA00023136"/>
    </source>
</evidence>
<dbReference type="PANTHER" id="PTHR30485:SF2">
    <property type="entry name" value="BLL0597 PROTEIN"/>
    <property type="match status" value="1"/>
</dbReference>
<name>A0A848HEQ7_9BURK</name>
<evidence type="ECO:0000256" key="4">
    <source>
        <dbReference type="ARBA" id="ARBA00022989"/>
    </source>
</evidence>
<evidence type="ECO:0000256" key="3">
    <source>
        <dbReference type="ARBA" id="ARBA00022692"/>
    </source>
</evidence>
<keyword evidence="5 6" id="KW-0472">Membrane</keyword>
<keyword evidence="3 6" id="KW-0812">Transmembrane</keyword>
<comment type="subcellular location">
    <subcellularLocation>
        <location evidence="1">Cell membrane</location>
        <topology evidence="1">Multi-pass membrane protein</topology>
    </subcellularLocation>
</comment>
<dbReference type="GO" id="GO:0020037">
    <property type="term" value="F:heme binding"/>
    <property type="evidence" value="ECO:0007669"/>
    <property type="project" value="TreeGrafter"/>
</dbReference>
<protein>
    <submittedName>
        <fullName evidence="8">Cytochrome B</fullName>
    </submittedName>
</protein>
<evidence type="ECO:0000313" key="9">
    <source>
        <dbReference type="Proteomes" id="UP000541185"/>
    </source>
</evidence>
<keyword evidence="4 6" id="KW-1133">Transmembrane helix</keyword>
<proteinExistence type="predicted"/>
<keyword evidence="2" id="KW-1003">Cell membrane</keyword>
<feature type="transmembrane region" description="Helical" evidence="6">
    <location>
        <begin position="43"/>
        <end position="60"/>
    </location>
</feature>
<dbReference type="PANTHER" id="PTHR30485">
    <property type="entry name" value="NI/FE-HYDROGENASE 1 B-TYPE CYTOCHROME SUBUNIT"/>
    <property type="match status" value="1"/>
</dbReference>
<dbReference type="Gene3D" id="1.20.950.20">
    <property type="entry name" value="Transmembrane di-heme cytochromes, Chain C"/>
    <property type="match status" value="1"/>
</dbReference>
<feature type="transmembrane region" description="Helical" evidence="6">
    <location>
        <begin position="151"/>
        <end position="168"/>
    </location>
</feature>
<reference evidence="8 9" key="1">
    <citation type="submission" date="2020-04" db="EMBL/GenBank/DDBJ databases">
        <title>Ramlibacter sp. G-1-2-2 isolated from soil.</title>
        <authorList>
            <person name="Dahal R.H."/>
        </authorList>
    </citation>
    <scope>NUCLEOTIDE SEQUENCE [LARGE SCALE GENOMIC DNA]</scope>
    <source>
        <strain evidence="8 9">G-1-2-2</strain>
    </source>
</reference>
<dbReference type="Proteomes" id="UP000541185">
    <property type="component" value="Unassembled WGS sequence"/>
</dbReference>
<dbReference type="GO" id="GO:0022904">
    <property type="term" value="P:respiratory electron transport chain"/>
    <property type="evidence" value="ECO:0007669"/>
    <property type="project" value="InterPro"/>
</dbReference>
<dbReference type="GO" id="GO:0005886">
    <property type="term" value="C:plasma membrane"/>
    <property type="evidence" value="ECO:0007669"/>
    <property type="project" value="UniProtKB-SubCell"/>
</dbReference>
<dbReference type="InterPro" id="IPR016174">
    <property type="entry name" value="Di-haem_cyt_TM"/>
</dbReference>
<dbReference type="Pfam" id="PF01292">
    <property type="entry name" value="Ni_hydr_CYTB"/>
    <property type="match status" value="1"/>
</dbReference>
<evidence type="ECO:0000256" key="6">
    <source>
        <dbReference type="SAM" id="Phobius"/>
    </source>
</evidence>
<comment type="caution">
    <text evidence="8">The sequence shown here is derived from an EMBL/GenBank/DDBJ whole genome shotgun (WGS) entry which is preliminary data.</text>
</comment>
<feature type="transmembrane region" description="Helical" evidence="6">
    <location>
        <begin position="196"/>
        <end position="217"/>
    </location>
</feature>
<feature type="transmembrane region" description="Helical" evidence="6">
    <location>
        <begin position="14"/>
        <end position="31"/>
    </location>
</feature>